<dbReference type="AlphaFoldDB" id="A0A165C771"/>
<dbReference type="InParanoid" id="A0A165C771"/>
<name>A0A165C771_9BASI</name>
<feature type="compositionally biased region" description="Basic residues" evidence="1">
    <location>
        <begin position="17"/>
        <end position="35"/>
    </location>
</feature>
<reference evidence="2 3" key="1">
    <citation type="journal article" date="2016" name="Mol. Biol. Evol.">
        <title>Comparative Genomics of Early-Diverging Mushroom-Forming Fungi Provides Insights into the Origins of Lignocellulose Decay Capabilities.</title>
        <authorList>
            <person name="Nagy L.G."/>
            <person name="Riley R."/>
            <person name="Tritt A."/>
            <person name="Adam C."/>
            <person name="Daum C."/>
            <person name="Floudas D."/>
            <person name="Sun H."/>
            <person name="Yadav J.S."/>
            <person name="Pangilinan J."/>
            <person name="Larsson K.H."/>
            <person name="Matsuura K."/>
            <person name="Barry K."/>
            <person name="Labutti K."/>
            <person name="Kuo R."/>
            <person name="Ohm R.A."/>
            <person name="Bhattacharya S.S."/>
            <person name="Shirouzu T."/>
            <person name="Yoshinaga Y."/>
            <person name="Martin F.M."/>
            <person name="Grigoriev I.V."/>
            <person name="Hibbett D.S."/>
        </authorList>
    </citation>
    <scope>NUCLEOTIDE SEQUENCE [LARGE SCALE GENOMIC DNA]</scope>
    <source>
        <strain evidence="2 3">HHB12733</strain>
    </source>
</reference>
<evidence type="ECO:0000256" key="1">
    <source>
        <dbReference type="SAM" id="MobiDB-lite"/>
    </source>
</evidence>
<proteinExistence type="predicted"/>
<gene>
    <name evidence="2" type="ORF">CALCODRAFT_193434</name>
</gene>
<dbReference type="Proteomes" id="UP000076842">
    <property type="component" value="Unassembled WGS sequence"/>
</dbReference>
<dbReference type="EMBL" id="KV424186">
    <property type="protein sequence ID" value="KZT50348.1"/>
    <property type="molecule type" value="Genomic_DNA"/>
</dbReference>
<organism evidence="2 3">
    <name type="scientific">Calocera cornea HHB12733</name>
    <dbReference type="NCBI Taxonomy" id="1353952"/>
    <lineage>
        <taxon>Eukaryota</taxon>
        <taxon>Fungi</taxon>
        <taxon>Dikarya</taxon>
        <taxon>Basidiomycota</taxon>
        <taxon>Agaricomycotina</taxon>
        <taxon>Dacrymycetes</taxon>
        <taxon>Dacrymycetales</taxon>
        <taxon>Dacrymycetaceae</taxon>
        <taxon>Calocera</taxon>
    </lineage>
</organism>
<accession>A0A165C771</accession>
<sequence length="70" mass="8171">MRMRAGPGVSSFLRTRSGLRRTGRSRRGRRRRSRLCLRSWRSGARTGTCSGTGMRRWRREAPRRIPRPSS</sequence>
<evidence type="ECO:0000313" key="2">
    <source>
        <dbReference type="EMBL" id="KZT50348.1"/>
    </source>
</evidence>
<feature type="region of interest" description="Disordered" evidence="1">
    <location>
        <begin position="1"/>
        <end position="70"/>
    </location>
</feature>
<protein>
    <submittedName>
        <fullName evidence="2">Uncharacterized protein</fullName>
    </submittedName>
</protein>
<evidence type="ECO:0000313" key="3">
    <source>
        <dbReference type="Proteomes" id="UP000076842"/>
    </source>
</evidence>
<keyword evidence="3" id="KW-1185">Reference proteome</keyword>